<comment type="caution">
    <text evidence="3">The sequence shown here is derived from an EMBL/GenBank/DDBJ whole genome shotgun (WGS) entry which is preliminary data.</text>
</comment>
<sequence>MRPLSSRADRFLFAQEASLARLAAIRASLGLVILMMVVLGPFDRFFGEMGPLLYAPRGLLAFTPVLDPETYWSLRVLVAASALSTSLGLATRVSTVALALSFLVLNYYTAQFTGISWNYDTHLNFFAIALCAGRSGARGSLDDLLGWTRPASARDVQQASFLLAFMQLYVALLYFQAGVSKLVASGLVWLTSGVTPYRFTITSGAELGRYLTQWPWIFQVFTALGGLFELAFLPLMLWRRSCRAVALAAMAFHLGMYLVMGISFWHLWVLYPALFMYRPRGA</sequence>
<feature type="transmembrane region" description="Helical" evidence="1">
    <location>
        <begin position="21"/>
        <end position="42"/>
    </location>
</feature>
<evidence type="ECO:0000259" key="2">
    <source>
        <dbReference type="Pfam" id="PF05090"/>
    </source>
</evidence>
<keyword evidence="1" id="KW-0812">Transmembrane</keyword>
<dbReference type="InterPro" id="IPR053934">
    <property type="entry name" value="HTTM_dom"/>
</dbReference>
<dbReference type="EMBL" id="JEMA01000997">
    <property type="protein sequence ID" value="KYF63462.1"/>
    <property type="molecule type" value="Genomic_DNA"/>
</dbReference>
<keyword evidence="1" id="KW-0472">Membrane</keyword>
<keyword evidence="1" id="KW-1133">Transmembrane helix</keyword>
<accession>A0A150Q660</accession>
<protein>
    <recommendedName>
        <fullName evidence="2">HTTM domain-containing protein</fullName>
    </recommendedName>
</protein>
<name>A0A150Q660_SORCE</name>
<proteinExistence type="predicted"/>
<reference evidence="3 4" key="1">
    <citation type="submission" date="2014-02" db="EMBL/GenBank/DDBJ databases">
        <title>The small core and large imbalanced accessory genome model reveals a collaborative survival strategy of Sorangium cellulosum strains in nature.</title>
        <authorList>
            <person name="Han K."/>
            <person name="Peng R."/>
            <person name="Blom J."/>
            <person name="Li Y.-Z."/>
        </authorList>
    </citation>
    <scope>NUCLEOTIDE SEQUENCE [LARGE SCALE GENOMIC DNA]</scope>
    <source>
        <strain evidence="3 4">So0008-312</strain>
    </source>
</reference>
<gene>
    <name evidence="3" type="ORF">BE15_37265</name>
</gene>
<evidence type="ECO:0000256" key="1">
    <source>
        <dbReference type="SAM" id="Phobius"/>
    </source>
</evidence>
<dbReference type="Proteomes" id="UP000075260">
    <property type="component" value="Unassembled WGS sequence"/>
</dbReference>
<dbReference type="Pfam" id="PF05090">
    <property type="entry name" value="HTTM"/>
    <property type="match status" value="1"/>
</dbReference>
<dbReference type="AlphaFoldDB" id="A0A150Q660"/>
<feature type="transmembrane region" description="Helical" evidence="1">
    <location>
        <begin position="159"/>
        <end position="177"/>
    </location>
</feature>
<feature type="transmembrane region" description="Helical" evidence="1">
    <location>
        <begin position="245"/>
        <end position="268"/>
    </location>
</feature>
<evidence type="ECO:0000313" key="3">
    <source>
        <dbReference type="EMBL" id="KYF63462.1"/>
    </source>
</evidence>
<feature type="domain" description="HTTM" evidence="2">
    <location>
        <begin position="20"/>
        <end position="266"/>
    </location>
</feature>
<organism evidence="3 4">
    <name type="scientific">Sorangium cellulosum</name>
    <name type="common">Polyangium cellulosum</name>
    <dbReference type="NCBI Taxonomy" id="56"/>
    <lineage>
        <taxon>Bacteria</taxon>
        <taxon>Pseudomonadati</taxon>
        <taxon>Myxococcota</taxon>
        <taxon>Polyangia</taxon>
        <taxon>Polyangiales</taxon>
        <taxon>Polyangiaceae</taxon>
        <taxon>Sorangium</taxon>
    </lineage>
</organism>
<feature type="transmembrane region" description="Helical" evidence="1">
    <location>
        <begin position="76"/>
        <end position="105"/>
    </location>
</feature>
<dbReference type="RefSeq" id="WP_061612135.1">
    <property type="nucleotide sequence ID" value="NZ_JEMA01000997.1"/>
</dbReference>
<evidence type="ECO:0000313" key="4">
    <source>
        <dbReference type="Proteomes" id="UP000075260"/>
    </source>
</evidence>
<feature type="transmembrane region" description="Helical" evidence="1">
    <location>
        <begin position="216"/>
        <end position="238"/>
    </location>
</feature>